<reference evidence="1 2" key="2">
    <citation type="submission" date="2007-09" db="EMBL/GenBank/DDBJ databases">
        <title>Draft genome sequence of Clostridium bolteae (ATCC BAA-613).</title>
        <authorList>
            <person name="Sudarsanam P."/>
            <person name="Ley R."/>
            <person name="Guruge J."/>
            <person name="Turnbaugh P.J."/>
            <person name="Mahowald M."/>
            <person name="Liep D."/>
            <person name="Gordon J."/>
        </authorList>
    </citation>
    <scope>NUCLEOTIDE SEQUENCE [LARGE SCALE GENOMIC DNA]</scope>
    <source>
        <strain evidence="2">ATCC BAA-613 / DSM 15670 / CCUG 46953 / JCM 12243 / WAL 16351</strain>
    </source>
</reference>
<reference evidence="1 2" key="1">
    <citation type="submission" date="2007-08" db="EMBL/GenBank/DDBJ databases">
        <authorList>
            <person name="Fulton L."/>
            <person name="Clifton S."/>
            <person name="Fulton B."/>
            <person name="Xu J."/>
            <person name="Minx P."/>
            <person name="Pepin K.H."/>
            <person name="Johnson M."/>
            <person name="Thiruvilangam P."/>
            <person name="Bhonagiri V."/>
            <person name="Nash W.E."/>
            <person name="Mardis E.R."/>
            <person name="Wilson R.K."/>
        </authorList>
    </citation>
    <scope>NUCLEOTIDE SEQUENCE [LARGE SCALE GENOMIC DNA]</scope>
    <source>
        <strain evidence="2">ATCC BAA-613 / DSM 15670 / CCUG 46953 / JCM 12243 / WAL 16351</strain>
    </source>
</reference>
<dbReference type="Proteomes" id="UP000005396">
    <property type="component" value="Unassembled WGS sequence"/>
</dbReference>
<organism evidence="1 2">
    <name type="scientific">Enterocloster bolteae (strain ATCC BAA-613 / DSM 15670 / CCUG 46953 / JCM 12243 / WAL 16351)</name>
    <name type="common">Clostridium bolteae</name>
    <dbReference type="NCBI Taxonomy" id="411902"/>
    <lineage>
        <taxon>Bacteria</taxon>
        <taxon>Bacillati</taxon>
        <taxon>Bacillota</taxon>
        <taxon>Clostridia</taxon>
        <taxon>Lachnospirales</taxon>
        <taxon>Lachnospiraceae</taxon>
        <taxon>Enterocloster</taxon>
    </lineage>
</organism>
<accession>A8RQR9</accession>
<proteinExistence type="predicted"/>
<comment type="caution">
    <text evidence="1">The sequence shown here is derived from an EMBL/GenBank/DDBJ whole genome shotgun (WGS) entry which is preliminary data.</text>
</comment>
<name>A8RQR9_ENTBW</name>
<protein>
    <submittedName>
        <fullName evidence="1">Uncharacterized protein</fullName>
    </submittedName>
</protein>
<dbReference type="EMBL" id="ABCC02000026">
    <property type="protein sequence ID" value="EDP16896.1"/>
    <property type="molecule type" value="Genomic_DNA"/>
</dbReference>
<evidence type="ECO:0000313" key="2">
    <source>
        <dbReference type="Proteomes" id="UP000005396"/>
    </source>
</evidence>
<dbReference type="HOGENOM" id="CLU_3372951_0_0_9"/>
<dbReference type="AlphaFoldDB" id="A8RQR9"/>
<sequence>MNVAALRVILDQRAAFLVILIWGRSWSRMPDASD</sequence>
<evidence type="ECO:0000313" key="1">
    <source>
        <dbReference type="EMBL" id="EDP16896.1"/>
    </source>
</evidence>
<gene>
    <name evidence="1" type="ORF">CLOBOL_02810</name>
</gene>
<dbReference type="PaxDb" id="411902-CLOBOL_02810"/>